<reference evidence="1 2" key="1">
    <citation type="submission" date="2018-06" db="EMBL/GenBank/DDBJ databases">
        <title>Mutators as drivers of adaptation in pathogenic bacteria and a risk factor for host jumps and vaccine escape.</title>
        <authorList>
            <person name="Barnes A.C."/>
            <person name="Silayeva O."/>
        </authorList>
    </citation>
    <scope>NUCLEOTIDE SEQUENCE [LARGE SCALE GENOMIC DNA]</scope>
    <source>
        <strain evidence="1 2">QMA0445</strain>
    </source>
</reference>
<dbReference type="RefSeq" id="WP_016355751.1">
    <property type="nucleotide sequence ID" value="NZ_CP017952.1"/>
</dbReference>
<gene>
    <name evidence="1" type="ORF">DIY07_00465</name>
</gene>
<accession>A0A3L8GQV4</accession>
<organism evidence="1 2">
    <name type="scientific">Streptococcus iniae</name>
    <name type="common">Streptococcus shiloi</name>
    <dbReference type="NCBI Taxonomy" id="1346"/>
    <lineage>
        <taxon>Bacteria</taxon>
        <taxon>Bacillati</taxon>
        <taxon>Bacillota</taxon>
        <taxon>Bacilli</taxon>
        <taxon>Lactobacillales</taxon>
        <taxon>Streptococcaceae</taxon>
        <taxon>Streptococcus</taxon>
    </lineage>
</organism>
<dbReference type="EMBL" id="QLQD01000006">
    <property type="protein sequence ID" value="RLU59451.1"/>
    <property type="molecule type" value="Genomic_DNA"/>
</dbReference>
<evidence type="ECO:0000313" key="2">
    <source>
        <dbReference type="Proteomes" id="UP000269148"/>
    </source>
</evidence>
<sequence length="64" mass="7415">MGIYEALKDVLNLATGSKDLILKDAVMRLQDEYIILTDKDRALRDRIIELENEKLENDQLLVIL</sequence>
<comment type="caution">
    <text evidence="1">The sequence shown here is derived from an EMBL/GenBank/DDBJ whole genome shotgun (WGS) entry which is preliminary data.</text>
</comment>
<dbReference type="Proteomes" id="UP000269148">
    <property type="component" value="Unassembled WGS sequence"/>
</dbReference>
<dbReference type="AlphaFoldDB" id="A0A3L8GQV4"/>
<name>A0A3L8GQV4_STRIN</name>
<proteinExistence type="predicted"/>
<evidence type="ECO:0000313" key="1">
    <source>
        <dbReference type="EMBL" id="RLU59451.1"/>
    </source>
</evidence>
<protein>
    <submittedName>
        <fullName evidence="1">Uncharacterized protein</fullName>
    </submittedName>
</protein>